<evidence type="ECO:0000256" key="1">
    <source>
        <dbReference type="SAM" id="MobiDB-lite"/>
    </source>
</evidence>
<dbReference type="AlphaFoldDB" id="A0A0D2PGS3"/>
<dbReference type="STRING" id="945553.A0A0D2PGS3"/>
<sequence>MPIDTPTALVEEFKKSGEFDRLRRELLAQFQQDESYTALKSRVEEIGRQRLTTDQTLQYLTQEMVQKELAQEVERYPIVERAVADVRVFSDPTFLANMQASIQRILQEDQSKRASVLPNTGETIGTSTNQQRARVSIEKGIPNGQPAEEPVRLSSVDTALVDILKSTTDDTIEAGSTDIQSILPEDPHHGLELPSKISTKTDTKADDMDVDSPGN</sequence>
<evidence type="ECO:0000313" key="4">
    <source>
        <dbReference type="Proteomes" id="UP000054270"/>
    </source>
</evidence>
<keyword evidence="4" id="KW-1185">Reference proteome</keyword>
<dbReference type="EMBL" id="KN817518">
    <property type="protein sequence ID" value="KJA30049.1"/>
    <property type="molecule type" value="Genomic_DNA"/>
</dbReference>
<proteinExistence type="predicted"/>
<dbReference type="InterPro" id="IPR055264">
    <property type="entry name" value="BOD1/SHG1_dom"/>
</dbReference>
<reference evidence="4" key="1">
    <citation type="submission" date="2014-04" db="EMBL/GenBank/DDBJ databases">
        <title>Evolutionary Origins and Diversification of the Mycorrhizal Mutualists.</title>
        <authorList>
            <consortium name="DOE Joint Genome Institute"/>
            <consortium name="Mycorrhizal Genomics Consortium"/>
            <person name="Kohler A."/>
            <person name="Kuo A."/>
            <person name="Nagy L.G."/>
            <person name="Floudas D."/>
            <person name="Copeland A."/>
            <person name="Barry K.W."/>
            <person name="Cichocki N."/>
            <person name="Veneault-Fourrey C."/>
            <person name="LaButti K."/>
            <person name="Lindquist E.A."/>
            <person name="Lipzen A."/>
            <person name="Lundell T."/>
            <person name="Morin E."/>
            <person name="Murat C."/>
            <person name="Riley R."/>
            <person name="Ohm R."/>
            <person name="Sun H."/>
            <person name="Tunlid A."/>
            <person name="Henrissat B."/>
            <person name="Grigoriev I.V."/>
            <person name="Hibbett D.S."/>
            <person name="Martin F."/>
        </authorList>
    </citation>
    <scope>NUCLEOTIDE SEQUENCE [LARGE SCALE GENOMIC DNA]</scope>
    <source>
        <strain evidence="4">FD-334 SS-4</strain>
    </source>
</reference>
<protein>
    <recommendedName>
        <fullName evidence="2">BOD1/SHG1 domain-containing protein</fullName>
    </recommendedName>
</protein>
<evidence type="ECO:0000259" key="2">
    <source>
        <dbReference type="Pfam" id="PF05205"/>
    </source>
</evidence>
<feature type="domain" description="BOD1/SHG1" evidence="2">
    <location>
        <begin position="9"/>
        <end position="106"/>
    </location>
</feature>
<evidence type="ECO:0000313" key="3">
    <source>
        <dbReference type="EMBL" id="KJA30049.1"/>
    </source>
</evidence>
<accession>A0A0D2PGS3</accession>
<name>A0A0D2PGS3_HYPSF</name>
<gene>
    <name evidence="3" type="ORF">HYPSUDRAFT_32107</name>
</gene>
<organism evidence="3 4">
    <name type="scientific">Hypholoma sublateritium (strain FD-334 SS-4)</name>
    <dbReference type="NCBI Taxonomy" id="945553"/>
    <lineage>
        <taxon>Eukaryota</taxon>
        <taxon>Fungi</taxon>
        <taxon>Dikarya</taxon>
        <taxon>Basidiomycota</taxon>
        <taxon>Agaricomycotina</taxon>
        <taxon>Agaricomycetes</taxon>
        <taxon>Agaricomycetidae</taxon>
        <taxon>Agaricales</taxon>
        <taxon>Agaricineae</taxon>
        <taxon>Strophariaceae</taxon>
        <taxon>Hypholoma</taxon>
    </lineage>
</organism>
<dbReference type="OrthoDB" id="5579731at2759"/>
<dbReference type="Pfam" id="PF05205">
    <property type="entry name" value="COMPASS-Shg1"/>
    <property type="match status" value="1"/>
</dbReference>
<feature type="region of interest" description="Disordered" evidence="1">
    <location>
        <begin position="172"/>
        <end position="215"/>
    </location>
</feature>
<dbReference type="Proteomes" id="UP000054270">
    <property type="component" value="Unassembled WGS sequence"/>
</dbReference>